<protein>
    <recommendedName>
        <fullName evidence="1">Serine aminopeptidase S33 domain-containing protein</fullName>
    </recommendedName>
</protein>
<name>A0A1H8IV83_9PROT</name>
<dbReference type="AlphaFoldDB" id="A0A1H8IV83"/>
<dbReference type="STRING" id="917.SAMN05216326_1538"/>
<proteinExistence type="predicted"/>
<gene>
    <name evidence="2" type="ORF">SAMN05216325_1428</name>
</gene>
<evidence type="ECO:0000313" key="3">
    <source>
        <dbReference type="Proteomes" id="UP000199459"/>
    </source>
</evidence>
<organism evidence="2 3">
    <name type="scientific">Nitrosomonas marina</name>
    <dbReference type="NCBI Taxonomy" id="917"/>
    <lineage>
        <taxon>Bacteria</taxon>
        <taxon>Pseudomonadati</taxon>
        <taxon>Pseudomonadota</taxon>
        <taxon>Betaproteobacteria</taxon>
        <taxon>Nitrosomonadales</taxon>
        <taxon>Nitrosomonadaceae</taxon>
        <taxon>Nitrosomonas</taxon>
    </lineage>
</organism>
<reference evidence="2 3" key="1">
    <citation type="submission" date="2016-10" db="EMBL/GenBank/DDBJ databases">
        <authorList>
            <person name="de Groot N.N."/>
        </authorList>
    </citation>
    <scope>NUCLEOTIDE SEQUENCE [LARGE SCALE GENOMIC DNA]</scope>
    <source>
        <strain evidence="2 3">Nm22</strain>
    </source>
</reference>
<accession>A0A1H8IV83</accession>
<feature type="domain" description="Serine aminopeptidase S33" evidence="1">
    <location>
        <begin position="36"/>
        <end position="139"/>
    </location>
</feature>
<evidence type="ECO:0000259" key="1">
    <source>
        <dbReference type="Pfam" id="PF12146"/>
    </source>
</evidence>
<sequence length="205" mass="22343">MHKLFIDGPAGKLESILAEPKKSPKGIAVVAHPHPLHGGTMDNKVVYTLFNSILELGYIAVKFNFRGVGKSEGNFDDGIGETNDIVTVTQTIQHQFDHHLHDKPLLLAGFSFGGGVQLRAVERLHPQSLVLVAPSIRTAGTAFSCSDVEQTLIIHGDQDEITPLPTILDWATPHTLPIVVIPGAEHFFHGKLPVLKSTIHNFMKT</sequence>
<dbReference type="SUPFAM" id="SSF53474">
    <property type="entry name" value="alpha/beta-Hydrolases"/>
    <property type="match status" value="1"/>
</dbReference>
<dbReference type="Gene3D" id="3.40.50.1820">
    <property type="entry name" value="alpha/beta hydrolase"/>
    <property type="match status" value="1"/>
</dbReference>
<dbReference type="InterPro" id="IPR029058">
    <property type="entry name" value="AB_hydrolase_fold"/>
</dbReference>
<dbReference type="InterPro" id="IPR022742">
    <property type="entry name" value="Hydrolase_4"/>
</dbReference>
<evidence type="ECO:0000313" key="2">
    <source>
        <dbReference type="EMBL" id="SEN72543.1"/>
    </source>
</evidence>
<dbReference type="PANTHER" id="PTHR42103">
    <property type="entry name" value="ALPHA/BETA-HYDROLASES SUPERFAMILY PROTEIN"/>
    <property type="match status" value="1"/>
</dbReference>
<dbReference type="PANTHER" id="PTHR42103:SF2">
    <property type="entry name" value="AB HYDROLASE-1 DOMAIN-CONTAINING PROTEIN"/>
    <property type="match status" value="1"/>
</dbReference>
<dbReference type="RefSeq" id="WP_245738971.1">
    <property type="nucleotide sequence ID" value="NZ_FOCP01000042.1"/>
</dbReference>
<dbReference type="Proteomes" id="UP000199459">
    <property type="component" value="Unassembled WGS sequence"/>
</dbReference>
<dbReference type="Pfam" id="PF12146">
    <property type="entry name" value="Hydrolase_4"/>
    <property type="match status" value="1"/>
</dbReference>
<dbReference type="EMBL" id="FOCP01000042">
    <property type="protein sequence ID" value="SEN72543.1"/>
    <property type="molecule type" value="Genomic_DNA"/>
</dbReference>